<dbReference type="STRING" id="408657.SAMN04487995_4956"/>
<sequence length="287" mass="32064">MKGNLLNFIINIIQKFSLAHIHWLGFDLAAAAVVTQIAFTKIPVGKATINTRTTAVLALGIFVISSLNKLLDHRKPAKRESKKFLTNQKERISFLKILIGALVIAAILAFFIPENIGKLAFFLTIVSAAGIFLFSKLPERSPLHVLREPFSAIILTAVILGNTFLLNQEIVRENKYAGVLLFLIILQNFLLSSYFSAIEFPNTSNLATRLSAPMAKQILHGITILVVTGCIIICLKTEFRYTQRLIVILLAMSVLQSIILQRANYIKNKKHKELIITMILTLPFLIL</sequence>
<keyword evidence="1" id="KW-0472">Membrane</keyword>
<protein>
    <recommendedName>
        <fullName evidence="4">UbiA prenyltransferase family protein</fullName>
    </recommendedName>
</protein>
<feature type="transmembrane region" description="Helical" evidence="1">
    <location>
        <begin position="178"/>
        <end position="197"/>
    </location>
</feature>
<dbReference type="OrthoDB" id="976812at2"/>
<dbReference type="AlphaFoldDB" id="A0A1H6Z5J5"/>
<dbReference type="EMBL" id="FNXY01000008">
    <property type="protein sequence ID" value="SEJ48739.1"/>
    <property type="molecule type" value="Genomic_DNA"/>
</dbReference>
<reference evidence="2 3" key="1">
    <citation type="submission" date="2016-10" db="EMBL/GenBank/DDBJ databases">
        <authorList>
            <person name="de Groot N.N."/>
        </authorList>
    </citation>
    <scope>NUCLEOTIDE SEQUENCE [LARGE SCALE GENOMIC DNA]</scope>
    <source>
        <strain evidence="2 3">DSM 19938</strain>
    </source>
</reference>
<accession>A0A1H6Z5J5</accession>
<dbReference type="RefSeq" id="WP_090339438.1">
    <property type="nucleotide sequence ID" value="NZ_FNXY01000008.1"/>
</dbReference>
<proteinExistence type="predicted"/>
<keyword evidence="1" id="KW-1133">Transmembrane helix</keyword>
<feature type="transmembrane region" description="Helical" evidence="1">
    <location>
        <begin position="241"/>
        <end position="260"/>
    </location>
</feature>
<organism evidence="2 3">
    <name type="scientific">Dyadobacter koreensis</name>
    <dbReference type="NCBI Taxonomy" id="408657"/>
    <lineage>
        <taxon>Bacteria</taxon>
        <taxon>Pseudomonadati</taxon>
        <taxon>Bacteroidota</taxon>
        <taxon>Cytophagia</taxon>
        <taxon>Cytophagales</taxon>
        <taxon>Spirosomataceae</taxon>
        <taxon>Dyadobacter</taxon>
    </lineage>
</organism>
<feature type="transmembrane region" description="Helical" evidence="1">
    <location>
        <begin position="92"/>
        <end position="113"/>
    </location>
</feature>
<keyword evidence="1" id="KW-0812">Transmembrane</keyword>
<dbReference type="Proteomes" id="UP000199532">
    <property type="component" value="Unassembled WGS sequence"/>
</dbReference>
<evidence type="ECO:0000256" key="1">
    <source>
        <dbReference type="SAM" id="Phobius"/>
    </source>
</evidence>
<name>A0A1H6Z5J5_9BACT</name>
<feature type="transmembrane region" description="Helical" evidence="1">
    <location>
        <begin position="149"/>
        <end position="166"/>
    </location>
</feature>
<feature type="transmembrane region" description="Helical" evidence="1">
    <location>
        <begin position="51"/>
        <end position="71"/>
    </location>
</feature>
<evidence type="ECO:0008006" key="4">
    <source>
        <dbReference type="Google" id="ProtNLM"/>
    </source>
</evidence>
<keyword evidence="3" id="KW-1185">Reference proteome</keyword>
<evidence type="ECO:0000313" key="3">
    <source>
        <dbReference type="Proteomes" id="UP000199532"/>
    </source>
</evidence>
<feature type="transmembrane region" description="Helical" evidence="1">
    <location>
        <begin position="119"/>
        <end position="137"/>
    </location>
</feature>
<gene>
    <name evidence="2" type="ORF">SAMN04487995_4956</name>
</gene>
<evidence type="ECO:0000313" key="2">
    <source>
        <dbReference type="EMBL" id="SEJ48739.1"/>
    </source>
</evidence>
<feature type="transmembrane region" description="Helical" evidence="1">
    <location>
        <begin position="218"/>
        <end position="235"/>
    </location>
</feature>
<feature type="transmembrane region" description="Helical" evidence="1">
    <location>
        <begin position="21"/>
        <end position="39"/>
    </location>
</feature>